<protein>
    <recommendedName>
        <fullName evidence="14">Ion transport domain-containing protein</fullName>
    </recommendedName>
</protein>
<comment type="caution">
    <text evidence="15">The sequence shown here is derived from an EMBL/GenBank/DDBJ whole genome shotgun (WGS) entry which is preliminary data.</text>
</comment>
<dbReference type="Pfam" id="PF12796">
    <property type="entry name" value="Ank_2"/>
    <property type="match status" value="1"/>
</dbReference>
<keyword evidence="9 13" id="KW-0472">Membrane</keyword>
<keyword evidence="5" id="KW-0677">Repeat</keyword>
<name>A0ABQ8S437_PERAM</name>
<dbReference type="InterPro" id="IPR036770">
    <property type="entry name" value="Ankyrin_rpt-contain_sf"/>
</dbReference>
<dbReference type="InterPro" id="IPR005821">
    <property type="entry name" value="Ion_trans_dom"/>
</dbReference>
<evidence type="ECO:0000256" key="10">
    <source>
        <dbReference type="ARBA" id="ARBA00023303"/>
    </source>
</evidence>
<keyword evidence="2" id="KW-0813">Transport</keyword>
<dbReference type="Proteomes" id="UP001148838">
    <property type="component" value="Unassembled WGS sequence"/>
</dbReference>
<feature type="transmembrane region" description="Helical" evidence="13">
    <location>
        <begin position="635"/>
        <end position="655"/>
    </location>
</feature>
<dbReference type="InterPro" id="IPR052076">
    <property type="entry name" value="TRP_cation_channel"/>
</dbReference>
<dbReference type="Pfam" id="PF13857">
    <property type="entry name" value="Ank_5"/>
    <property type="match status" value="1"/>
</dbReference>
<dbReference type="EMBL" id="JAJSOF020000036">
    <property type="protein sequence ID" value="KAJ4428644.1"/>
    <property type="molecule type" value="Genomic_DNA"/>
</dbReference>
<proteinExistence type="predicted"/>
<evidence type="ECO:0000256" key="13">
    <source>
        <dbReference type="SAM" id="Phobius"/>
    </source>
</evidence>
<evidence type="ECO:0000256" key="6">
    <source>
        <dbReference type="ARBA" id="ARBA00022989"/>
    </source>
</evidence>
<evidence type="ECO:0000256" key="1">
    <source>
        <dbReference type="ARBA" id="ARBA00004141"/>
    </source>
</evidence>
<evidence type="ECO:0000259" key="14">
    <source>
        <dbReference type="Pfam" id="PF00520"/>
    </source>
</evidence>
<keyword evidence="3" id="KW-0716">Sensory transduction</keyword>
<evidence type="ECO:0000256" key="8">
    <source>
        <dbReference type="ARBA" id="ARBA00023065"/>
    </source>
</evidence>
<feature type="transmembrane region" description="Helical" evidence="13">
    <location>
        <begin position="763"/>
        <end position="783"/>
    </location>
</feature>
<keyword evidence="4 13" id="KW-0812">Transmembrane</keyword>
<keyword evidence="6 13" id="KW-1133">Transmembrane helix</keyword>
<feature type="repeat" description="ANK" evidence="11">
    <location>
        <begin position="505"/>
        <end position="532"/>
    </location>
</feature>
<evidence type="ECO:0000256" key="3">
    <source>
        <dbReference type="ARBA" id="ARBA00022606"/>
    </source>
</evidence>
<dbReference type="Gene3D" id="1.25.40.20">
    <property type="entry name" value="Ankyrin repeat-containing domain"/>
    <property type="match status" value="3"/>
</dbReference>
<evidence type="ECO:0000256" key="5">
    <source>
        <dbReference type="ARBA" id="ARBA00022737"/>
    </source>
</evidence>
<dbReference type="PANTHER" id="PTHR47143:SF4">
    <property type="entry name" value="TRANSIENT RECEPTOR POTENTIAL CATION CHANNEL PROTEIN PAINLESS"/>
    <property type="match status" value="1"/>
</dbReference>
<accession>A0ABQ8S437</accession>
<feature type="region of interest" description="Disordered" evidence="12">
    <location>
        <begin position="664"/>
        <end position="689"/>
    </location>
</feature>
<feature type="compositionally biased region" description="Polar residues" evidence="12">
    <location>
        <begin position="676"/>
        <end position="689"/>
    </location>
</feature>
<feature type="transmembrane region" description="Helical" evidence="13">
    <location>
        <begin position="699"/>
        <end position="715"/>
    </location>
</feature>
<dbReference type="Pfam" id="PF00520">
    <property type="entry name" value="Ion_trans"/>
    <property type="match status" value="1"/>
</dbReference>
<keyword evidence="16" id="KW-1185">Reference proteome</keyword>
<evidence type="ECO:0000256" key="9">
    <source>
        <dbReference type="ARBA" id="ARBA00023136"/>
    </source>
</evidence>
<evidence type="ECO:0000256" key="2">
    <source>
        <dbReference type="ARBA" id="ARBA00022448"/>
    </source>
</evidence>
<feature type="domain" description="Ion transport" evidence="14">
    <location>
        <begin position="693"/>
        <end position="895"/>
    </location>
</feature>
<sequence>MHDKRTAVVPIQEPEVCVIDSSESFKMDERVASPLHLRVSAVVYEQKTLPKLTHAQFLLEIKVHSACLLSWQVKQAAKSVGWSEDSIAVAISDILGPYARKEWNLPVGSHKNPFWRLTRKLASPREVNKMLSKSLLLACTLGSAQLVRNLLQAGADPGTEPGKWGPLHSAAYGGNVEVMSLSYYPCLFARALLEDCRVFVNSTEKKGNTALHLAAYKGNYEIMKVLLDNTETDVNAVNDTGCTALHIAGTSPLLGEVQANRYLQCISLLMRRADLKANRPDKSGFTALSHAIMYSRKEMAQAIMRDNGNHCLNVDTFLAGYYGRSIREAIQNTFHELVPDLPTPLQENSDSPANRLLASLQRGEFSTFQLLLNSSSVDVNHWYDEPYYSTITEIAIQLRNRIEFFKELLKAGANPNLINPITSLSLLHQTARRGNVEVLRCLLQVKGININTKDSEERTPLHCLSQVHCKSSIDCEGHQKSIGLLLGDSIPDMAPVSDLNAVTASGETPLHLAARMGDAETVLTLLRSGADIMHRVAGLEPPLTYIDPAVLEGYLDDCVDSNGESPLHQDYMLTFDYRFLNPVIGNKSRKRKWFHDSEMPPLKFLSSKHRLVHLLHHPVISSFIMLKWQKVRCMYLMNFVFYCLFLASLTWYCLLRVNEGNRDGAKESKEEGNEVSEASANEQVTTESNVYNSSQEDKYVIPLSILSFFVSLLLIREMYQMFTSPKLYVKHSNNWLLWVVILSSLSVCMDGEITILPECESMSLLLAWTQFLVLIGGFPSFSIQSEMLKTVAGTFFTFIMCYFPILIAFAISFYTMFKNNVPEENEFFYTNFGMSLLKVFIMFAGEFEASEIPFDSAPGVSQIVFTIFVFLISIVLLNLLNGLAVSDAQTIRRNAEVLSLRARVNLISYMEKMSFGRFSYFSVLQNLPDKNLNCFQTKRMAE</sequence>
<dbReference type="PANTHER" id="PTHR47143">
    <property type="entry name" value="TRANSIENT RECEPTOR POTENTIAL CATION CHANNEL PROTEIN PAINLESS"/>
    <property type="match status" value="1"/>
</dbReference>
<organism evidence="15 16">
    <name type="scientific">Periplaneta americana</name>
    <name type="common">American cockroach</name>
    <name type="synonym">Blatta americana</name>
    <dbReference type="NCBI Taxonomy" id="6978"/>
    <lineage>
        <taxon>Eukaryota</taxon>
        <taxon>Metazoa</taxon>
        <taxon>Ecdysozoa</taxon>
        <taxon>Arthropoda</taxon>
        <taxon>Hexapoda</taxon>
        <taxon>Insecta</taxon>
        <taxon>Pterygota</taxon>
        <taxon>Neoptera</taxon>
        <taxon>Polyneoptera</taxon>
        <taxon>Dictyoptera</taxon>
        <taxon>Blattodea</taxon>
        <taxon>Blattoidea</taxon>
        <taxon>Blattidae</taxon>
        <taxon>Blattinae</taxon>
        <taxon>Periplaneta</taxon>
    </lineage>
</organism>
<feature type="transmembrane region" description="Helical" evidence="13">
    <location>
        <begin position="795"/>
        <end position="815"/>
    </location>
</feature>
<dbReference type="SMART" id="SM00248">
    <property type="entry name" value="ANK"/>
    <property type="match status" value="7"/>
</dbReference>
<keyword evidence="10" id="KW-0407">Ion channel</keyword>
<dbReference type="Gene3D" id="1.10.287.70">
    <property type="match status" value="1"/>
</dbReference>
<feature type="repeat" description="ANK" evidence="11">
    <location>
        <begin position="206"/>
        <end position="229"/>
    </location>
</feature>
<comment type="subcellular location">
    <subcellularLocation>
        <location evidence="1">Membrane</location>
        <topology evidence="1">Multi-pass membrane protein</topology>
    </subcellularLocation>
</comment>
<evidence type="ECO:0000256" key="4">
    <source>
        <dbReference type="ARBA" id="ARBA00022692"/>
    </source>
</evidence>
<feature type="transmembrane region" description="Helical" evidence="13">
    <location>
        <begin position="827"/>
        <end position="843"/>
    </location>
</feature>
<feature type="transmembrane region" description="Helical" evidence="13">
    <location>
        <begin position="863"/>
        <end position="884"/>
    </location>
</feature>
<evidence type="ECO:0000256" key="12">
    <source>
        <dbReference type="SAM" id="MobiDB-lite"/>
    </source>
</evidence>
<reference evidence="15 16" key="1">
    <citation type="journal article" date="2022" name="Allergy">
        <title>Genome assembly and annotation of Periplaneta americana reveal a comprehensive cockroach allergen profile.</title>
        <authorList>
            <person name="Wang L."/>
            <person name="Xiong Q."/>
            <person name="Saelim N."/>
            <person name="Wang L."/>
            <person name="Nong W."/>
            <person name="Wan A.T."/>
            <person name="Shi M."/>
            <person name="Liu X."/>
            <person name="Cao Q."/>
            <person name="Hui J.H.L."/>
            <person name="Sookrung N."/>
            <person name="Leung T.F."/>
            <person name="Tungtrongchitr A."/>
            <person name="Tsui S.K.W."/>
        </authorList>
    </citation>
    <scope>NUCLEOTIDE SEQUENCE [LARGE SCALE GENOMIC DNA]</scope>
    <source>
        <strain evidence="15">PWHHKU_190912</strain>
    </source>
</reference>
<evidence type="ECO:0000313" key="15">
    <source>
        <dbReference type="EMBL" id="KAJ4428644.1"/>
    </source>
</evidence>
<keyword evidence="7 11" id="KW-0040">ANK repeat</keyword>
<dbReference type="SUPFAM" id="SSF48403">
    <property type="entry name" value="Ankyrin repeat"/>
    <property type="match status" value="2"/>
</dbReference>
<dbReference type="PROSITE" id="PS50297">
    <property type="entry name" value="ANK_REP_REGION"/>
    <property type="match status" value="2"/>
</dbReference>
<evidence type="ECO:0000313" key="16">
    <source>
        <dbReference type="Proteomes" id="UP001148838"/>
    </source>
</evidence>
<evidence type="ECO:0000256" key="7">
    <source>
        <dbReference type="ARBA" id="ARBA00023043"/>
    </source>
</evidence>
<keyword evidence="8" id="KW-0406">Ion transport</keyword>
<dbReference type="PROSITE" id="PS50088">
    <property type="entry name" value="ANK_REPEAT"/>
    <property type="match status" value="2"/>
</dbReference>
<evidence type="ECO:0000256" key="11">
    <source>
        <dbReference type="PROSITE-ProRule" id="PRU00023"/>
    </source>
</evidence>
<gene>
    <name evidence="15" type="ORF">ANN_25637</name>
</gene>
<feature type="transmembrane region" description="Helical" evidence="13">
    <location>
        <begin position="735"/>
        <end position="756"/>
    </location>
</feature>
<dbReference type="InterPro" id="IPR002110">
    <property type="entry name" value="Ankyrin_rpt"/>
</dbReference>